<name>A0A0G3XGX7_9SPHN</name>
<dbReference type="KEGG" id="cna:AB433_07570"/>
<organism evidence="1 2">
    <name type="scientific">Croceicoccus naphthovorans</name>
    <dbReference type="NCBI Taxonomy" id="1348774"/>
    <lineage>
        <taxon>Bacteria</taxon>
        <taxon>Pseudomonadati</taxon>
        <taxon>Pseudomonadota</taxon>
        <taxon>Alphaproteobacteria</taxon>
        <taxon>Sphingomonadales</taxon>
        <taxon>Erythrobacteraceae</taxon>
        <taxon>Croceicoccus</taxon>
    </lineage>
</organism>
<reference evidence="1 2" key="1">
    <citation type="submission" date="2015-06" db="EMBL/GenBank/DDBJ databases">
        <authorList>
            <person name="Zeng Y."/>
            <person name="Huang Y."/>
        </authorList>
    </citation>
    <scope>NUCLEOTIDE SEQUENCE [LARGE SCALE GENOMIC DNA]</scope>
    <source>
        <strain evidence="1 2">PQ-2</strain>
    </source>
</reference>
<keyword evidence="2" id="KW-1185">Reference proteome</keyword>
<dbReference type="EMBL" id="CP011770">
    <property type="protein sequence ID" value="AKM09874.1"/>
    <property type="molecule type" value="Genomic_DNA"/>
</dbReference>
<dbReference type="PATRIC" id="fig|1348774.3.peg.1587"/>
<dbReference type="OrthoDB" id="7605396at2"/>
<dbReference type="RefSeq" id="WP_047820558.1">
    <property type="nucleotide sequence ID" value="NZ_CP011770.1"/>
</dbReference>
<proteinExistence type="predicted"/>
<gene>
    <name evidence="1" type="ORF">AB433_07570</name>
</gene>
<evidence type="ECO:0000313" key="2">
    <source>
        <dbReference type="Proteomes" id="UP000035287"/>
    </source>
</evidence>
<protein>
    <submittedName>
        <fullName evidence="1">Uncharacterized protein</fullName>
    </submittedName>
</protein>
<dbReference type="STRING" id="1348774.AB433_07570"/>
<accession>A0A0G3XGX7</accession>
<dbReference type="AlphaFoldDB" id="A0A0G3XGX7"/>
<evidence type="ECO:0000313" key="1">
    <source>
        <dbReference type="EMBL" id="AKM09874.1"/>
    </source>
</evidence>
<dbReference type="Proteomes" id="UP000035287">
    <property type="component" value="Chromosome"/>
</dbReference>
<sequence length="261" mass="28688">MARAPRSGGMIPKSSRTTRFMNFHNQGLARADYQGARGQGFTVEFLAEKAARDMEAGLQQGAVAIRSSSIEAAVTSTDEIKQKMRSFLDAHFTGSEMHGNNHRRVSNASVQSVTYDDVSEKGQFTSLIYSKFGYRGGGGFVDFLLLHMRGGTVKPQKGEWIRLDRRGKGQIGQQTGFFPLSKRDTFFVEADDGKKLFQLRRKRGGGPAAKGTELLATLVRSLTFKPSLQGLETIMATRGAVFERHFDALLGQRLSQSGGQV</sequence>